<proteinExistence type="predicted"/>
<sequence>MDTTSQQLLIQGFSAFAGAFFAFLFLRLSEFLTKIYQREVKHYNSLVILETQLNEIGGIIHDNIYILPNFRRVITSGNIYFNNLHTLPIDKSHYENLHDLDLINDLFSYFYQLRKINDDIETSTSGYIDIKNALIQKNITPQDYKVNSNLLAQNLVYIEVFLKDLEERTIKLMARIRVQIKKEIPLGTRIQQFFIRTTEGKLNSGDIKKETEKLRKEIEATKAQSQKEIEAALKKHKIQ</sequence>
<evidence type="ECO:0000256" key="1">
    <source>
        <dbReference type="SAM" id="Coils"/>
    </source>
</evidence>
<keyword evidence="1" id="KW-0175">Coiled coil</keyword>
<dbReference type="AlphaFoldDB" id="A0A0G0NID3"/>
<protein>
    <submittedName>
        <fullName evidence="3">Uncharacterized protein</fullName>
    </submittedName>
</protein>
<comment type="caution">
    <text evidence="3">The sequence shown here is derived from an EMBL/GenBank/DDBJ whole genome shotgun (WGS) entry which is preliminary data.</text>
</comment>
<evidence type="ECO:0000256" key="2">
    <source>
        <dbReference type="SAM" id="Phobius"/>
    </source>
</evidence>
<reference evidence="3 4" key="1">
    <citation type="journal article" date="2015" name="Nature">
        <title>rRNA introns, odd ribosomes, and small enigmatic genomes across a large radiation of phyla.</title>
        <authorList>
            <person name="Brown C.T."/>
            <person name="Hug L.A."/>
            <person name="Thomas B.C."/>
            <person name="Sharon I."/>
            <person name="Castelle C.J."/>
            <person name="Singh A."/>
            <person name="Wilkins M.J."/>
            <person name="Williams K.H."/>
            <person name="Banfield J.F."/>
        </authorList>
    </citation>
    <scope>NUCLEOTIDE SEQUENCE [LARGE SCALE GENOMIC DNA]</scope>
</reference>
<dbReference type="EMBL" id="LBVL01000005">
    <property type="protein sequence ID" value="KKQ85634.1"/>
    <property type="molecule type" value="Genomic_DNA"/>
</dbReference>
<keyword evidence="2" id="KW-0812">Transmembrane</keyword>
<name>A0A0G0NID3_9BACT</name>
<organism evidence="3 4">
    <name type="scientific">Candidatus Woesebacteria bacterium GW2011_GWB1_38_8</name>
    <dbReference type="NCBI Taxonomy" id="1618570"/>
    <lineage>
        <taxon>Bacteria</taxon>
        <taxon>Candidatus Woeseibacteriota</taxon>
    </lineage>
</organism>
<dbReference type="STRING" id="1618570.UT08_C0005G0085"/>
<feature type="coiled-coil region" evidence="1">
    <location>
        <begin position="204"/>
        <end position="235"/>
    </location>
</feature>
<keyword evidence="2" id="KW-0472">Membrane</keyword>
<keyword evidence="2" id="KW-1133">Transmembrane helix</keyword>
<feature type="transmembrane region" description="Helical" evidence="2">
    <location>
        <begin position="6"/>
        <end position="28"/>
    </location>
</feature>
<dbReference type="Proteomes" id="UP000034081">
    <property type="component" value="Unassembled WGS sequence"/>
</dbReference>
<evidence type="ECO:0000313" key="3">
    <source>
        <dbReference type="EMBL" id="KKQ85634.1"/>
    </source>
</evidence>
<accession>A0A0G0NID3</accession>
<evidence type="ECO:0000313" key="4">
    <source>
        <dbReference type="Proteomes" id="UP000034081"/>
    </source>
</evidence>
<gene>
    <name evidence="3" type="ORF">UT08_C0005G0085</name>
</gene>